<dbReference type="Proteomes" id="UP000317238">
    <property type="component" value="Unassembled WGS sequence"/>
</dbReference>
<evidence type="ECO:0000313" key="2">
    <source>
        <dbReference type="Proteomes" id="UP000317238"/>
    </source>
</evidence>
<dbReference type="EMBL" id="SJPL01000001">
    <property type="protein sequence ID" value="TWT68267.1"/>
    <property type="molecule type" value="Genomic_DNA"/>
</dbReference>
<dbReference type="AlphaFoldDB" id="A0A5C5XY24"/>
<gene>
    <name evidence="1" type="ORF">Pan14r_05110</name>
</gene>
<evidence type="ECO:0008006" key="3">
    <source>
        <dbReference type="Google" id="ProtNLM"/>
    </source>
</evidence>
<dbReference type="Gene3D" id="2.60.120.430">
    <property type="entry name" value="Galactose-binding lectin"/>
    <property type="match status" value="1"/>
</dbReference>
<proteinExistence type="predicted"/>
<comment type="caution">
    <text evidence="1">The sequence shown here is derived from an EMBL/GenBank/DDBJ whole genome shotgun (WGS) entry which is preliminary data.</text>
</comment>
<protein>
    <recommendedName>
        <fullName evidence="3">DUF1570 domain-containing protein</fullName>
    </recommendedName>
</protein>
<accession>A0A5C5XY24</accession>
<keyword evidence="2" id="KW-1185">Reference proteome</keyword>
<name>A0A5C5XY24_9PLAN</name>
<organism evidence="1 2">
    <name type="scientific">Crateriforma conspicua</name>
    <dbReference type="NCBI Taxonomy" id="2527996"/>
    <lineage>
        <taxon>Bacteria</taxon>
        <taxon>Pseudomonadati</taxon>
        <taxon>Planctomycetota</taxon>
        <taxon>Planctomycetia</taxon>
        <taxon>Planctomycetales</taxon>
        <taxon>Planctomycetaceae</taxon>
        <taxon>Crateriforma</taxon>
    </lineage>
</organism>
<reference evidence="1 2" key="1">
    <citation type="submission" date="2019-02" db="EMBL/GenBank/DDBJ databases">
        <title>Deep-cultivation of Planctomycetes and their phenomic and genomic characterization uncovers novel biology.</title>
        <authorList>
            <person name="Wiegand S."/>
            <person name="Jogler M."/>
            <person name="Boedeker C."/>
            <person name="Pinto D."/>
            <person name="Vollmers J."/>
            <person name="Rivas-Marin E."/>
            <person name="Kohn T."/>
            <person name="Peeters S.H."/>
            <person name="Heuer A."/>
            <person name="Rast P."/>
            <person name="Oberbeckmann S."/>
            <person name="Bunk B."/>
            <person name="Jeske O."/>
            <person name="Meyerdierks A."/>
            <person name="Storesund J.E."/>
            <person name="Kallscheuer N."/>
            <person name="Luecker S."/>
            <person name="Lage O.M."/>
            <person name="Pohl T."/>
            <person name="Merkel B.J."/>
            <person name="Hornburger P."/>
            <person name="Mueller R.-W."/>
            <person name="Bruemmer F."/>
            <person name="Labrenz M."/>
            <person name="Spormann A.M."/>
            <person name="Op Den Camp H."/>
            <person name="Overmann J."/>
            <person name="Amann R."/>
            <person name="Jetten M.S.M."/>
            <person name="Mascher T."/>
            <person name="Medema M.H."/>
            <person name="Devos D.P."/>
            <person name="Kaster A.-K."/>
            <person name="Ovreas L."/>
            <person name="Rohde M."/>
            <person name="Galperin M.Y."/>
            <person name="Jogler C."/>
        </authorList>
    </citation>
    <scope>NUCLEOTIDE SEQUENCE [LARGE SCALE GENOMIC DNA]</scope>
    <source>
        <strain evidence="1 2">Pan14r</strain>
    </source>
</reference>
<sequence>MEIYWQRVVSACWVGFDVERKSRWRMSDLIPVTCPSQCVCIAVVVAVLCGADCKAQSATADGLFRHTGNHIRLVTDIDDASQMDTIVATFDAAVPQWVSFWRLEPDAADDWVVDAYVMRNDQPFRDKGLLPRSLAEFPYGIADGNRVWVREQADDYYTRHLVLHEGVHALMYEQFGGAGPTWFMEGTAELLSVHSGVGSGVVIGQVPRNRESVPGWGRFKILSQRRDDGEVKTIEDVMRLPHRLRGDVESYGWSWAAVMMLAQYAEYRDALVDAATRDGRDQSNDFTRRLYAKLVRQWPVVRARWALMNLELDYGFRWDRESIDIAVDDPLYDGSEIQTTLHADRGWQSTGYRFPASSVVRIAAQGDVVLADTTRPWVALPDGITMRHVRGRPLGQVIACLVPTDIRDTGSATLPTIVTVGDDATIRMDRASWLFLRVNDSVDQLTDNQGHFEIRITPAR</sequence>
<evidence type="ECO:0000313" key="1">
    <source>
        <dbReference type="EMBL" id="TWT68267.1"/>
    </source>
</evidence>